<proteinExistence type="predicted"/>
<protein>
    <recommendedName>
        <fullName evidence="5">MYND-type domain-containing protein</fullName>
    </recommendedName>
</protein>
<dbReference type="EMBL" id="KN833117">
    <property type="protein sequence ID" value="KIM72629.1"/>
    <property type="molecule type" value="Genomic_DNA"/>
</dbReference>
<keyword evidence="7" id="KW-1185">Reference proteome</keyword>
<dbReference type="PROSITE" id="PS50865">
    <property type="entry name" value="ZF_MYND_2"/>
    <property type="match status" value="1"/>
</dbReference>
<evidence type="ECO:0000313" key="7">
    <source>
        <dbReference type="Proteomes" id="UP000054166"/>
    </source>
</evidence>
<dbReference type="HOGENOM" id="CLU_027660_0_0_1"/>
<evidence type="ECO:0000256" key="4">
    <source>
        <dbReference type="PROSITE-ProRule" id="PRU00134"/>
    </source>
</evidence>
<dbReference type="GO" id="GO:0008270">
    <property type="term" value="F:zinc ion binding"/>
    <property type="evidence" value="ECO:0007669"/>
    <property type="project" value="UniProtKB-KW"/>
</dbReference>
<keyword evidence="3" id="KW-0862">Zinc</keyword>
<dbReference type="Proteomes" id="UP000054166">
    <property type="component" value="Unassembled WGS sequence"/>
</dbReference>
<reference evidence="6 7" key="1">
    <citation type="submission" date="2014-04" db="EMBL/GenBank/DDBJ databases">
        <authorList>
            <consortium name="DOE Joint Genome Institute"/>
            <person name="Kuo A."/>
            <person name="Tarkka M."/>
            <person name="Buscot F."/>
            <person name="Kohler A."/>
            <person name="Nagy L.G."/>
            <person name="Floudas D."/>
            <person name="Copeland A."/>
            <person name="Barry K.W."/>
            <person name="Cichocki N."/>
            <person name="Veneault-Fourrey C."/>
            <person name="LaButti K."/>
            <person name="Lindquist E.A."/>
            <person name="Lipzen A."/>
            <person name="Lundell T."/>
            <person name="Morin E."/>
            <person name="Murat C."/>
            <person name="Sun H."/>
            <person name="Tunlid A."/>
            <person name="Henrissat B."/>
            <person name="Grigoriev I.V."/>
            <person name="Hibbett D.S."/>
            <person name="Martin F."/>
            <person name="Nordberg H.P."/>
            <person name="Cantor M.N."/>
            <person name="Hua S.X."/>
        </authorList>
    </citation>
    <scope>NUCLEOTIDE SEQUENCE [LARGE SCALE GENOMIC DNA]</scope>
    <source>
        <strain evidence="6 7">F 1598</strain>
    </source>
</reference>
<evidence type="ECO:0000256" key="2">
    <source>
        <dbReference type="ARBA" id="ARBA00022771"/>
    </source>
</evidence>
<gene>
    <name evidence="6" type="ORF">PILCRDRAFT_829640</name>
</gene>
<dbReference type="InterPro" id="IPR002893">
    <property type="entry name" value="Znf_MYND"/>
</dbReference>
<dbReference type="InParanoid" id="A0A0C3EXG1"/>
<feature type="domain" description="MYND-type" evidence="5">
    <location>
        <begin position="387"/>
        <end position="427"/>
    </location>
</feature>
<dbReference type="Pfam" id="PF01753">
    <property type="entry name" value="zf-MYND"/>
    <property type="match status" value="1"/>
</dbReference>
<dbReference type="Gene3D" id="6.10.140.2220">
    <property type="match status" value="1"/>
</dbReference>
<keyword evidence="1" id="KW-0479">Metal-binding</keyword>
<dbReference type="AlphaFoldDB" id="A0A0C3EXG1"/>
<evidence type="ECO:0000256" key="1">
    <source>
        <dbReference type="ARBA" id="ARBA00022723"/>
    </source>
</evidence>
<dbReference type="SUPFAM" id="SSF144232">
    <property type="entry name" value="HIT/MYND zinc finger-like"/>
    <property type="match status" value="1"/>
</dbReference>
<name>A0A0C3EXG1_PILCF</name>
<evidence type="ECO:0000256" key="3">
    <source>
        <dbReference type="ARBA" id="ARBA00022833"/>
    </source>
</evidence>
<reference evidence="7" key="2">
    <citation type="submission" date="2015-01" db="EMBL/GenBank/DDBJ databases">
        <title>Evolutionary Origins and Diversification of the Mycorrhizal Mutualists.</title>
        <authorList>
            <consortium name="DOE Joint Genome Institute"/>
            <consortium name="Mycorrhizal Genomics Consortium"/>
            <person name="Kohler A."/>
            <person name="Kuo A."/>
            <person name="Nagy L.G."/>
            <person name="Floudas D."/>
            <person name="Copeland A."/>
            <person name="Barry K.W."/>
            <person name="Cichocki N."/>
            <person name="Veneault-Fourrey C."/>
            <person name="LaButti K."/>
            <person name="Lindquist E.A."/>
            <person name="Lipzen A."/>
            <person name="Lundell T."/>
            <person name="Morin E."/>
            <person name="Murat C."/>
            <person name="Riley R."/>
            <person name="Ohm R."/>
            <person name="Sun H."/>
            <person name="Tunlid A."/>
            <person name="Henrissat B."/>
            <person name="Grigoriev I.V."/>
            <person name="Hibbett D.S."/>
            <person name="Martin F."/>
        </authorList>
    </citation>
    <scope>NUCLEOTIDE SEQUENCE [LARGE SCALE GENOMIC DNA]</scope>
    <source>
        <strain evidence="7">F 1598</strain>
    </source>
</reference>
<keyword evidence="2 4" id="KW-0863">Zinc-finger</keyword>
<evidence type="ECO:0000313" key="6">
    <source>
        <dbReference type="EMBL" id="KIM72629.1"/>
    </source>
</evidence>
<accession>A0A0C3EXG1</accession>
<sequence length="524" mass="59105">MSLSHCRRDLSPASIPTAQIPDHNDRKAIQLAISALTTVYACALQRKLDEHSDLKGLWADIWQWIKFLDSHCGTEGAYINKLRSMASPGEDLQAVSLKIIPLIILNLCVIGNLRNAIVTTPGILTMLTRRWVDNDSEVEPGPRRDPNWARALNFMLLGDERGSKDALEEIASAANGAKTVARTALSHLRPFIGLRPVNYAAISPHICLIDAFSSSIVSTLRSAMLSQRSLPTLIETLNFINTDHSSLPYDELLYQSKSITACYAGIIQALESANGPIWVSQALDAGMLPVILKSGVRLPQLLESVQATICEKMFKILHQYLPYRSVLRSVANALRKVDCLGLREEDVGLLWGPWKEHEGAARLKLELKEVYDLRNAAMGTVMQGCMNLKCSVRSDKNDLLRCSSCLLVLYCQKSCQTQDWPEHRQHCKEAEKRLRDGLTMPLHMNDRQFIDFQSSGDFFRHRHIVDEIKAHWPTPEEEPLCVEVDYLAVPPRVLVQPVWDFSWPPGYHTAETERYLRTAKQEYE</sequence>
<organism evidence="6 7">
    <name type="scientific">Piloderma croceum (strain F 1598)</name>
    <dbReference type="NCBI Taxonomy" id="765440"/>
    <lineage>
        <taxon>Eukaryota</taxon>
        <taxon>Fungi</taxon>
        <taxon>Dikarya</taxon>
        <taxon>Basidiomycota</taxon>
        <taxon>Agaricomycotina</taxon>
        <taxon>Agaricomycetes</taxon>
        <taxon>Agaricomycetidae</taxon>
        <taxon>Atheliales</taxon>
        <taxon>Atheliaceae</taxon>
        <taxon>Piloderma</taxon>
    </lineage>
</organism>
<dbReference type="OrthoDB" id="432970at2759"/>
<evidence type="ECO:0000259" key="5">
    <source>
        <dbReference type="PROSITE" id="PS50865"/>
    </source>
</evidence>